<dbReference type="CDD" id="cd00448">
    <property type="entry name" value="YjgF_YER057c_UK114_family"/>
    <property type="match status" value="1"/>
</dbReference>
<dbReference type="RefSeq" id="WP_209647034.1">
    <property type="nucleotide sequence ID" value="NZ_JAGINW010000001.1"/>
</dbReference>
<dbReference type="InterPro" id="IPR035959">
    <property type="entry name" value="RutC-like_sf"/>
</dbReference>
<keyword evidence="3" id="KW-1185">Reference proteome</keyword>
<name>A0ABS4U192_9PSEU</name>
<dbReference type="SUPFAM" id="SSF55298">
    <property type="entry name" value="YjgF-like"/>
    <property type="match status" value="1"/>
</dbReference>
<reference evidence="2 3" key="1">
    <citation type="submission" date="2021-03" db="EMBL/GenBank/DDBJ databases">
        <title>Sequencing the genomes of 1000 actinobacteria strains.</title>
        <authorList>
            <person name="Klenk H.-P."/>
        </authorList>
    </citation>
    <scope>NUCLEOTIDE SEQUENCE [LARGE SCALE GENOMIC DNA]</scope>
    <source>
        <strain evidence="2 3">DSM 46670</strain>
    </source>
</reference>
<comment type="caution">
    <text evidence="2">The sequence shown here is derived from an EMBL/GenBank/DDBJ whole genome shotgun (WGS) entry which is preliminary data.</text>
</comment>
<dbReference type="Gene3D" id="3.30.1330.40">
    <property type="entry name" value="RutC-like"/>
    <property type="match status" value="1"/>
</dbReference>
<evidence type="ECO:0000256" key="1">
    <source>
        <dbReference type="ARBA" id="ARBA00010552"/>
    </source>
</evidence>
<sequence>MSKRTIDSDKLPRAAAERFHYSIGVQAGSTLWISGQVALRDGAIIGENDVEAQTVQVFDNIREVLAAAGAGFDALVSTTTYMTARAFSAPINDVRGRYLTGPVNPTSTLLVVAGLARPEFLVEISAVAVLDA</sequence>
<proteinExistence type="inferred from homology"/>
<accession>A0ABS4U192</accession>
<evidence type="ECO:0000313" key="2">
    <source>
        <dbReference type="EMBL" id="MBP2330420.1"/>
    </source>
</evidence>
<dbReference type="PANTHER" id="PTHR11803">
    <property type="entry name" value="2-IMINOBUTANOATE/2-IMINOPROPANOATE DEAMINASE RIDA"/>
    <property type="match status" value="1"/>
</dbReference>
<dbReference type="PANTHER" id="PTHR11803:SF58">
    <property type="entry name" value="PROTEIN HMF1-RELATED"/>
    <property type="match status" value="1"/>
</dbReference>
<dbReference type="InterPro" id="IPR006175">
    <property type="entry name" value="YjgF/YER057c/UK114"/>
</dbReference>
<dbReference type="Pfam" id="PF01042">
    <property type="entry name" value="Ribonuc_L-PSP"/>
    <property type="match status" value="1"/>
</dbReference>
<organism evidence="2 3">
    <name type="scientific">Kibdelosporangium banguiense</name>
    <dbReference type="NCBI Taxonomy" id="1365924"/>
    <lineage>
        <taxon>Bacteria</taxon>
        <taxon>Bacillati</taxon>
        <taxon>Actinomycetota</taxon>
        <taxon>Actinomycetes</taxon>
        <taxon>Pseudonocardiales</taxon>
        <taxon>Pseudonocardiaceae</taxon>
        <taxon>Kibdelosporangium</taxon>
    </lineage>
</organism>
<comment type="similarity">
    <text evidence="1">Belongs to the RutC family.</text>
</comment>
<protein>
    <submittedName>
        <fullName evidence="2">Enamine deaminase RidA (YjgF/YER057c/UK114 family)</fullName>
    </submittedName>
</protein>
<evidence type="ECO:0000313" key="3">
    <source>
        <dbReference type="Proteomes" id="UP001519332"/>
    </source>
</evidence>
<dbReference type="EMBL" id="JAGINW010000001">
    <property type="protein sequence ID" value="MBP2330420.1"/>
    <property type="molecule type" value="Genomic_DNA"/>
</dbReference>
<gene>
    <name evidence="2" type="ORF">JOF56_010805</name>
</gene>
<dbReference type="Proteomes" id="UP001519332">
    <property type="component" value="Unassembled WGS sequence"/>
</dbReference>